<sequence length="605" mass="64864">MDANGMRRGFEAGSARARLALGLGLAVMLALGAGVARAATDYRVELSGLPDDTTRGLVEETSELTTLKDKPPPSLTALRNRIRGDLDRIRLVLNAYGWFDATLDTSVNEEQKPVPVAIRVTPGQRYAVGALSIVDPGGVPLGAALAPPPGSLALKAGQPYEAQAVLDAEAAIIANLGRRGRPFAKVVHRDAVLDRAGRQVNIAWSIDYGPRASFGATSFEGLERLKDKAARALLRWREGDEVNIDQIEETRRAFVATGLFGTVGITTGQPGPDGAAPMLIRVTESKPRTIGGGLRYSTSDGPGARAFWEHRNLLGGRETLRITADVAQSGYSLDAKAKKPDFEWRDVDLVFEAKADREELDAYDLDAFSVGGGLEWRYSPQWFFSGGALFEQSHIDDGLTTEDYTLVGFPVVARRDTSNDVLDPTRGHRLTFSLTPYYDLAGTAGTFLIGQASAATYLPLDDAEDYVLALRGGIGATIGGSTYSLPANKRFYAGGGDSVRGFAYQAAGPLDDHSSPLGGKSLLTGAVEMRWRVTETIGIVPFVDFGSVFEDSIPDFGADLFMGAGLGLRYRSPIGPLRLDVATPIMGKRNSDDIIQIYISIGQAF</sequence>
<comment type="subcellular location">
    <subcellularLocation>
        <location evidence="1">Membrane</location>
    </subcellularLocation>
</comment>
<dbReference type="InterPro" id="IPR000184">
    <property type="entry name" value="Bac_surfAg_D15"/>
</dbReference>
<dbReference type="OrthoDB" id="9769707at2"/>
<dbReference type="EMBL" id="QGLE01000009">
    <property type="protein sequence ID" value="PWR20372.1"/>
    <property type="molecule type" value="Genomic_DNA"/>
</dbReference>
<protein>
    <recommendedName>
        <fullName evidence="4">Bacterial surface antigen (D15) domain-containing protein</fullName>
    </recommendedName>
</protein>
<name>A0A317E172_9PROT</name>
<dbReference type="InterPro" id="IPR039910">
    <property type="entry name" value="D15-like"/>
</dbReference>
<keyword evidence="2" id="KW-1134">Transmembrane beta strand</keyword>
<evidence type="ECO:0000256" key="2">
    <source>
        <dbReference type="ARBA" id="ARBA00022452"/>
    </source>
</evidence>
<feature type="domain" description="Bacterial surface antigen (D15)" evidence="4">
    <location>
        <begin position="312"/>
        <end position="605"/>
    </location>
</feature>
<dbReference type="Proteomes" id="UP000245461">
    <property type="component" value="Unassembled WGS sequence"/>
</dbReference>
<reference evidence="5 6" key="1">
    <citation type="submission" date="2018-05" db="EMBL/GenBank/DDBJ databases">
        <title>Zavarzinia sp. HR-AS.</title>
        <authorList>
            <person name="Lee Y."/>
            <person name="Jeon C.O."/>
        </authorList>
    </citation>
    <scope>NUCLEOTIDE SEQUENCE [LARGE SCALE GENOMIC DNA]</scope>
    <source>
        <strain evidence="5 6">HR-AS</strain>
    </source>
</reference>
<gene>
    <name evidence="5" type="ORF">DKG74_15310</name>
</gene>
<accession>A0A317E172</accession>
<dbReference type="GO" id="GO:0019867">
    <property type="term" value="C:outer membrane"/>
    <property type="evidence" value="ECO:0007669"/>
    <property type="project" value="InterPro"/>
</dbReference>
<dbReference type="Gene3D" id="3.10.20.310">
    <property type="entry name" value="membrane protein fhac"/>
    <property type="match status" value="1"/>
</dbReference>
<keyword evidence="3" id="KW-0472">Membrane</keyword>
<dbReference type="AlphaFoldDB" id="A0A317E172"/>
<evidence type="ECO:0000259" key="4">
    <source>
        <dbReference type="Pfam" id="PF01103"/>
    </source>
</evidence>
<evidence type="ECO:0000256" key="3">
    <source>
        <dbReference type="ARBA" id="ARBA00023136"/>
    </source>
</evidence>
<evidence type="ECO:0000256" key="1">
    <source>
        <dbReference type="ARBA" id="ARBA00004370"/>
    </source>
</evidence>
<dbReference type="PANTHER" id="PTHR12815">
    <property type="entry name" value="SORTING AND ASSEMBLY MACHINERY SAMM50 PROTEIN FAMILY MEMBER"/>
    <property type="match status" value="1"/>
</dbReference>
<keyword evidence="2" id="KW-0812">Transmembrane</keyword>
<evidence type="ECO:0000313" key="5">
    <source>
        <dbReference type="EMBL" id="PWR20372.1"/>
    </source>
</evidence>
<organism evidence="5 6">
    <name type="scientific">Zavarzinia aquatilis</name>
    <dbReference type="NCBI Taxonomy" id="2211142"/>
    <lineage>
        <taxon>Bacteria</taxon>
        <taxon>Pseudomonadati</taxon>
        <taxon>Pseudomonadota</taxon>
        <taxon>Alphaproteobacteria</taxon>
        <taxon>Rhodospirillales</taxon>
        <taxon>Zavarziniaceae</taxon>
        <taxon>Zavarzinia</taxon>
    </lineage>
</organism>
<evidence type="ECO:0000313" key="6">
    <source>
        <dbReference type="Proteomes" id="UP000245461"/>
    </source>
</evidence>
<comment type="caution">
    <text evidence="5">The sequence shown here is derived from an EMBL/GenBank/DDBJ whole genome shotgun (WGS) entry which is preliminary data.</text>
</comment>
<keyword evidence="6" id="KW-1185">Reference proteome</keyword>
<dbReference type="Pfam" id="PF01103">
    <property type="entry name" value="Omp85"/>
    <property type="match status" value="1"/>
</dbReference>
<proteinExistence type="predicted"/>
<dbReference type="Gene3D" id="2.40.160.50">
    <property type="entry name" value="membrane protein fhac: a member of the omp85/tpsb transporter family"/>
    <property type="match status" value="1"/>
</dbReference>
<dbReference type="PANTHER" id="PTHR12815:SF42">
    <property type="entry name" value="BACTERIAL SURFACE ANTIGEN (D15) DOMAIN-CONTAINING PROTEIN"/>
    <property type="match status" value="1"/>
</dbReference>